<proteinExistence type="predicted"/>
<dbReference type="AlphaFoldDB" id="A0A317N588"/>
<reference evidence="2 3" key="1">
    <citation type="submission" date="2018-05" db="EMBL/GenBank/DDBJ databases">
        <title>Genomic Encyclopedia of Type Strains, Phase IV (KMG-IV): sequencing the most valuable type-strain genomes for metagenomic binning, comparative biology and taxonomic classification.</title>
        <authorList>
            <person name="Goeker M."/>
        </authorList>
    </citation>
    <scope>NUCLEOTIDE SEQUENCE [LARGE SCALE GENOMIC DNA]</scope>
    <source>
        <strain evidence="2 3">DSM 23606</strain>
    </source>
</reference>
<evidence type="ECO:0000313" key="2">
    <source>
        <dbReference type="EMBL" id="PWV65909.1"/>
    </source>
</evidence>
<evidence type="ECO:0000256" key="1">
    <source>
        <dbReference type="SAM" id="MobiDB-lite"/>
    </source>
</evidence>
<organism evidence="2 3">
    <name type="scientific">Plasticicumulans acidivorans</name>
    <dbReference type="NCBI Taxonomy" id="886464"/>
    <lineage>
        <taxon>Bacteria</taxon>
        <taxon>Pseudomonadati</taxon>
        <taxon>Pseudomonadota</taxon>
        <taxon>Gammaproteobacteria</taxon>
        <taxon>Candidatus Competibacteraceae</taxon>
        <taxon>Plasticicumulans</taxon>
    </lineage>
</organism>
<evidence type="ECO:0000313" key="3">
    <source>
        <dbReference type="Proteomes" id="UP000246569"/>
    </source>
</evidence>
<comment type="caution">
    <text evidence="2">The sequence shown here is derived from an EMBL/GenBank/DDBJ whole genome shotgun (WGS) entry which is preliminary data.</text>
</comment>
<gene>
    <name evidence="2" type="ORF">C7443_101395</name>
</gene>
<protein>
    <submittedName>
        <fullName evidence="2">Uncharacterized protein</fullName>
    </submittedName>
</protein>
<dbReference type="EMBL" id="QGTJ01000001">
    <property type="protein sequence ID" value="PWV65909.1"/>
    <property type="molecule type" value="Genomic_DNA"/>
</dbReference>
<sequence length="225" mass="25414">MMLDNTMSHDSSHSGGVEMLRSRSRRSRRWSRRSKTLFGLLVFLIMLMIGMATYLGGRIYLLDTENERLQRSLDDSELALAKLRPEVERLRADVNALLGQRVPGLRELVMDDVVTLDDAYLGNIVFTQTRRGSQVKYEYRLTLRNDSLSVIVPRVRLALYDRHGVQIGSSELGESHDGEDAMPELGPGESLARAGTVTIADGEEEPAFFRVRIMPPLQMQAVQKH</sequence>
<accession>A0A317N588</accession>
<feature type="region of interest" description="Disordered" evidence="1">
    <location>
        <begin position="1"/>
        <end position="20"/>
    </location>
</feature>
<dbReference type="Proteomes" id="UP000246569">
    <property type="component" value="Unassembled WGS sequence"/>
</dbReference>
<name>A0A317N588_9GAMM</name>
<keyword evidence="3" id="KW-1185">Reference proteome</keyword>